<comment type="caution">
    <text evidence="1">The sequence shown here is derived from an EMBL/GenBank/DDBJ whole genome shotgun (WGS) entry which is preliminary data.</text>
</comment>
<gene>
    <name evidence="1" type="ORF">JKIAZH3_G273</name>
</gene>
<feature type="non-terminal residue" evidence="1">
    <location>
        <position position="1"/>
    </location>
</feature>
<organism evidence="1 2">
    <name type="scientific">Tilletia caries</name>
    <name type="common">wheat bunt fungus</name>
    <dbReference type="NCBI Taxonomy" id="13290"/>
    <lineage>
        <taxon>Eukaryota</taxon>
        <taxon>Fungi</taxon>
        <taxon>Dikarya</taxon>
        <taxon>Basidiomycota</taxon>
        <taxon>Ustilaginomycotina</taxon>
        <taxon>Exobasidiomycetes</taxon>
        <taxon>Tilletiales</taxon>
        <taxon>Tilletiaceae</taxon>
        <taxon>Tilletia</taxon>
    </lineage>
</organism>
<proteinExistence type="predicted"/>
<protein>
    <submittedName>
        <fullName evidence="1">Uncharacterized protein</fullName>
    </submittedName>
</protein>
<evidence type="ECO:0000313" key="1">
    <source>
        <dbReference type="EMBL" id="CAD6907359.1"/>
    </source>
</evidence>
<sequence>GTLAAAEKMGVWVLELGPLVVHCQSSMKNWG</sequence>
<dbReference type="Proteomes" id="UP000836402">
    <property type="component" value="Unassembled WGS sequence"/>
</dbReference>
<evidence type="ECO:0000313" key="2">
    <source>
        <dbReference type="Proteomes" id="UP000836402"/>
    </source>
</evidence>
<accession>A0ABN7IQ75</accession>
<name>A0ABN7IQ75_9BASI</name>
<keyword evidence="2" id="KW-1185">Reference proteome</keyword>
<reference evidence="1" key="1">
    <citation type="submission" date="2020-10" db="EMBL/GenBank/DDBJ databases">
        <authorList>
            <person name="Sedaghatjoo S."/>
        </authorList>
    </citation>
    <scope>NUCLEOTIDE SEQUENCE</scope>
    <source>
        <strain evidence="1">AZH3</strain>
    </source>
</reference>
<dbReference type="EMBL" id="CAJHJG010000937">
    <property type="protein sequence ID" value="CAD6907359.1"/>
    <property type="molecule type" value="Genomic_DNA"/>
</dbReference>